<dbReference type="EMBL" id="JACIEH010000003">
    <property type="protein sequence ID" value="MBB4100210.1"/>
    <property type="molecule type" value="Genomic_DNA"/>
</dbReference>
<dbReference type="Gene3D" id="3.10.450.50">
    <property type="match status" value="1"/>
</dbReference>
<dbReference type="InterPro" id="IPR037401">
    <property type="entry name" value="SnoaL-like"/>
</dbReference>
<evidence type="ECO:0000313" key="2">
    <source>
        <dbReference type="EMBL" id="MBB4100210.1"/>
    </source>
</evidence>
<protein>
    <submittedName>
        <fullName evidence="2">Ketosteroid isomerase-like protein</fullName>
    </submittedName>
</protein>
<comment type="caution">
    <text evidence="2">The sequence shown here is derived from an EMBL/GenBank/DDBJ whole genome shotgun (WGS) entry which is preliminary data.</text>
</comment>
<dbReference type="InterPro" id="IPR032710">
    <property type="entry name" value="NTF2-like_dom_sf"/>
</dbReference>
<accession>A0A7W6JVE1</accession>
<organism evidence="2 3">
    <name type="scientific">Sphingomonas kyeonggiensis</name>
    <dbReference type="NCBI Taxonomy" id="1268553"/>
    <lineage>
        <taxon>Bacteria</taxon>
        <taxon>Pseudomonadati</taxon>
        <taxon>Pseudomonadota</taxon>
        <taxon>Alphaproteobacteria</taxon>
        <taxon>Sphingomonadales</taxon>
        <taxon>Sphingomonadaceae</taxon>
        <taxon>Sphingomonas</taxon>
    </lineage>
</organism>
<proteinExistence type="predicted"/>
<keyword evidence="2" id="KW-0413">Isomerase</keyword>
<name>A0A7W6JVE1_9SPHN</name>
<dbReference type="RefSeq" id="WP_246426215.1">
    <property type="nucleotide sequence ID" value="NZ_JACIEH010000003.1"/>
</dbReference>
<feature type="domain" description="SnoaL-like" evidence="1">
    <location>
        <begin position="33"/>
        <end position="120"/>
    </location>
</feature>
<dbReference type="AlphaFoldDB" id="A0A7W6JVE1"/>
<dbReference type="GO" id="GO:0016853">
    <property type="term" value="F:isomerase activity"/>
    <property type="evidence" value="ECO:0007669"/>
    <property type="project" value="UniProtKB-KW"/>
</dbReference>
<dbReference type="Pfam" id="PF12680">
    <property type="entry name" value="SnoaL_2"/>
    <property type="match status" value="1"/>
</dbReference>
<evidence type="ECO:0000259" key="1">
    <source>
        <dbReference type="Pfam" id="PF12680"/>
    </source>
</evidence>
<dbReference type="SUPFAM" id="SSF54427">
    <property type="entry name" value="NTF2-like"/>
    <property type="match status" value="1"/>
</dbReference>
<dbReference type="Proteomes" id="UP000557392">
    <property type="component" value="Unassembled WGS sequence"/>
</dbReference>
<gene>
    <name evidence="2" type="ORF">GGR46_003782</name>
</gene>
<keyword evidence="3" id="KW-1185">Reference proteome</keyword>
<reference evidence="2 3" key="1">
    <citation type="submission" date="2020-08" db="EMBL/GenBank/DDBJ databases">
        <title>Genomic Encyclopedia of Type Strains, Phase IV (KMG-IV): sequencing the most valuable type-strain genomes for metagenomic binning, comparative biology and taxonomic classification.</title>
        <authorList>
            <person name="Goeker M."/>
        </authorList>
    </citation>
    <scope>NUCLEOTIDE SEQUENCE [LARGE SCALE GENOMIC DNA]</scope>
    <source>
        <strain evidence="2 3">DSM 101806</strain>
    </source>
</reference>
<sequence>MEDKMVPDSEPADRIRELLLRNLEEVFGENDAARRRAAIEQLWAEDGVLYAPTGPVTGHAAIAEFAGTLRAMHPDFAYAPGNPQMLHNAGRLGWGSGPRGEAPAYTGWDFILVRDGRIAALYVFLDEGSAESRRMEVAAGK</sequence>
<evidence type="ECO:0000313" key="3">
    <source>
        <dbReference type="Proteomes" id="UP000557392"/>
    </source>
</evidence>